<feature type="domain" description="Polysaccharide pyruvyl transferase" evidence="1">
    <location>
        <begin position="33"/>
        <end position="303"/>
    </location>
</feature>
<protein>
    <recommendedName>
        <fullName evidence="1">Polysaccharide pyruvyl transferase domain-containing protein</fullName>
    </recommendedName>
</protein>
<reference evidence="2 3" key="1">
    <citation type="submission" date="2016-02" db="EMBL/GenBank/DDBJ databases">
        <title>Ulvibacter sp. LPB0005, isolated from Thais luteostoma.</title>
        <authorList>
            <person name="Shin S.-K."/>
            <person name="Yi H."/>
        </authorList>
    </citation>
    <scope>NUCLEOTIDE SEQUENCE [LARGE SCALE GENOMIC DNA]</scope>
    <source>
        <strain evidence="2 3">LPB0005</strain>
    </source>
</reference>
<keyword evidence="3" id="KW-1185">Reference proteome</keyword>
<evidence type="ECO:0000259" key="1">
    <source>
        <dbReference type="Pfam" id="PF04230"/>
    </source>
</evidence>
<dbReference type="PANTHER" id="PTHR36836:SF1">
    <property type="entry name" value="COLANIC ACID BIOSYNTHESIS PROTEIN WCAK"/>
    <property type="match status" value="1"/>
</dbReference>
<evidence type="ECO:0000313" key="2">
    <source>
        <dbReference type="EMBL" id="OAB80224.1"/>
    </source>
</evidence>
<accession>A0A167J1A5</accession>
<dbReference type="RefSeq" id="WP_068590591.1">
    <property type="nucleotide sequence ID" value="NZ_LRXL01000026.1"/>
</dbReference>
<sequence length="368" mass="41928">MKIIFEGFYGFKNAGDDAFVEVASWGAKTYWNCTKNVFIGTKLPETKYPIIANEPTDALKGIDRLHFMRHFFNSNYLISAGGSTFSDIPFHSNRALAKKYASLTQSLTLGAIGVSIGPFQNVEAEKNVVKYLQSLSFLSLRDRRSFEYAMSLQLPYTPVDAFDLAALLPSVYQAESLPKQTMRTQKTIGISICNYERYKGGDLSKEKHRNHFFKLVVHELLQQENVLLKVFIINGNEAIGDMEATQELLQGIDANRYTIVPYSRNVETTWRNIETCDFMLSTRLHASIFACYAKVPFVLIEYHRKCSDFLTDVGQADDLRVYDAEKDPKQIAHTILETIQTHYTAPKNISKTIEKSKRNFTKTLMLTK</sequence>
<gene>
    <name evidence="2" type="ORF">ULVI_05675</name>
</gene>
<organism evidence="2 3">
    <name type="scientific">Cochleicola gelatinilyticus</name>
    <dbReference type="NCBI Taxonomy" id="1763537"/>
    <lineage>
        <taxon>Bacteria</taxon>
        <taxon>Pseudomonadati</taxon>
        <taxon>Bacteroidota</taxon>
        <taxon>Flavobacteriia</taxon>
        <taxon>Flavobacteriales</taxon>
        <taxon>Flavobacteriaceae</taxon>
        <taxon>Cochleicola</taxon>
    </lineage>
</organism>
<evidence type="ECO:0000313" key="3">
    <source>
        <dbReference type="Proteomes" id="UP000077013"/>
    </source>
</evidence>
<name>A0A167J1A5_9FLAO</name>
<proteinExistence type="predicted"/>
<dbReference type="Proteomes" id="UP000077013">
    <property type="component" value="Unassembled WGS sequence"/>
</dbReference>
<dbReference type="Pfam" id="PF04230">
    <property type="entry name" value="PS_pyruv_trans"/>
    <property type="match status" value="1"/>
</dbReference>
<dbReference type="OrthoDB" id="624106at2"/>
<dbReference type="AlphaFoldDB" id="A0A167J1A5"/>
<dbReference type="PANTHER" id="PTHR36836">
    <property type="entry name" value="COLANIC ACID BIOSYNTHESIS PROTEIN WCAK"/>
    <property type="match status" value="1"/>
</dbReference>
<dbReference type="STRING" id="1763537.ULVI_05675"/>
<dbReference type="InterPro" id="IPR007345">
    <property type="entry name" value="Polysacch_pyruvyl_Trfase"/>
</dbReference>
<comment type="caution">
    <text evidence="2">The sequence shown here is derived from an EMBL/GenBank/DDBJ whole genome shotgun (WGS) entry which is preliminary data.</text>
</comment>
<dbReference type="EMBL" id="LRXL01000026">
    <property type="protein sequence ID" value="OAB80224.1"/>
    <property type="molecule type" value="Genomic_DNA"/>
</dbReference>